<gene>
    <name evidence="9" type="ORF">AWR36_006050</name>
</gene>
<keyword evidence="2" id="KW-0229">DNA integration</keyword>
<dbReference type="PANTHER" id="PTHR30629:SF2">
    <property type="entry name" value="PROPHAGE INTEGRASE INTS-RELATED"/>
    <property type="match status" value="1"/>
</dbReference>
<evidence type="ECO:0000313" key="9">
    <source>
        <dbReference type="EMBL" id="PCO05576.1"/>
    </source>
</evidence>
<evidence type="ECO:0000256" key="2">
    <source>
        <dbReference type="ARBA" id="ARBA00022908"/>
    </source>
</evidence>
<dbReference type="InterPro" id="IPR053876">
    <property type="entry name" value="Phage_int_M"/>
</dbReference>
<comment type="caution">
    <text evidence="9">The sequence shown here is derived from an EMBL/GenBank/DDBJ whole genome shotgun (WGS) entry which is preliminary data.</text>
</comment>
<dbReference type="PROSITE" id="PS51900">
    <property type="entry name" value="CB"/>
    <property type="match status" value="1"/>
</dbReference>
<dbReference type="RefSeq" id="WP_082679430.1">
    <property type="nucleotide sequence ID" value="NZ_LRFG02000002.1"/>
</dbReference>
<keyword evidence="10" id="KW-1185">Reference proteome</keyword>
<evidence type="ECO:0000256" key="5">
    <source>
        <dbReference type="PROSITE-ProRule" id="PRU01248"/>
    </source>
</evidence>
<dbReference type="InterPro" id="IPR025166">
    <property type="entry name" value="Integrase_DNA_bind_dom"/>
</dbReference>
<dbReference type="SUPFAM" id="SSF56349">
    <property type="entry name" value="DNA breaking-rejoining enzymes"/>
    <property type="match status" value="1"/>
</dbReference>
<dbReference type="Gene3D" id="1.10.443.10">
    <property type="entry name" value="Intergrase catalytic core"/>
    <property type="match status" value="1"/>
</dbReference>
<dbReference type="InterPro" id="IPR044068">
    <property type="entry name" value="CB"/>
</dbReference>
<keyword evidence="4" id="KW-0233">DNA recombination</keyword>
<evidence type="ECO:0000256" key="1">
    <source>
        <dbReference type="ARBA" id="ARBA00008857"/>
    </source>
</evidence>
<evidence type="ECO:0000256" key="4">
    <source>
        <dbReference type="ARBA" id="ARBA00023172"/>
    </source>
</evidence>
<dbReference type="InterPro" id="IPR010998">
    <property type="entry name" value="Integrase_recombinase_N"/>
</dbReference>
<accession>A0ABX4HZT2</accession>
<dbReference type="PANTHER" id="PTHR30629">
    <property type="entry name" value="PROPHAGE INTEGRASE"/>
    <property type="match status" value="1"/>
</dbReference>
<evidence type="ECO:0000256" key="3">
    <source>
        <dbReference type="ARBA" id="ARBA00023125"/>
    </source>
</evidence>
<evidence type="ECO:0000259" key="8">
    <source>
        <dbReference type="PROSITE" id="PS51900"/>
    </source>
</evidence>
<evidence type="ECO:0000313" key="10">
    <source>
        <dbReference type="Proteomes" id="UP000218427"/>
    </source>
</evidence>
<dbReference type="Pfam" id="PF13356">
    <property type="entry name" value="Arm-DNA-bind_3"/>
    <property type="match status" value="1"/>
</dbReference>
<feature type="domain" description="Tyr recombinase" evidence="7">
    <location>
        <begin position="202"/>
        <end position="382"/>
    </location>
</feature>
<reference evidence="9" key="1">
    <citation type="submission" date="2017-08" db="EMBL/GenBank/DDBJ databases">
        <title>Microbulbifer marisrubri sp. nov., a halophilic alphaproteobacterium isolated from marine sediment of the Yellow Sea, China.</title>
        <authorList>
            <person name="Zhang G."/>
            <person name="Xiong Q."/>
        </authorList>
    </citation>
    <scope>NUCLEOTIDE SEQUENCE [LARGE SCALE GENOMIC DNA]</scope>
    <source>
        <strain evidence="9">WRN-8</strain>
    </source>
</reference>
<dbReference type="InterPro" id="IPR038488">
    <property type="entry name" value="Integrase_DNA-bd_sf"/>
</dbReference>
<dbReference type="Pfam" id="PF00589">
    <property type="entry name" value="Phage_integrase"/>
    <property type="match status" value="1"/>
</dbReference>
<organism evidence="9 10">
    <name type="scientific">Microbulbifer flavimaris</name>
    <dbReference type="NCBI Taxonomy" id="1781068"/>
    <lineage>
        <taxon>Bacteria</taxon>
        <taxon>Pseudomonadati</taxon>
        <taxon>Pseudomonadota</taxon>
        <taxon>Gammaproteobacteria</taxon>
        <taxon>Cellvibrionales</taxon>
        <taxon>Microbulbiferaceae</taxon>
        <taxon>Microbulbifer</taxon>
    </lineage>
</organism>
<proteinExistence type="inferred from homology"/>
<name>A0ABX4HZT2_9GAMM</name>
<comment type="similarity">
    <text evidence="1">Belongs to the 'phage' integrase family.</text>
</comment>
<dbReference type="Gene3D" id="3.30.160.390">
    <property type="entry name" value="Integrase, DNA-binding domain"/>
    <property type="match status" value="1"/>
</dbReference>
<dbReference type="Proteomes" id="UP000218427">
    <property type="component" value="Unassembled WGS sequence"/>
</dbReference>
<dbReference type="Pfam" id="PF22022">
    <property type="entry name" value="Phage_int_M"/>
    <property type="match status" value="1"/>
</dbReference>
<dbReference type="PROSITE" id="PS51898">
    <property type="entry name" value="TYR_RECOMBINASE"/>
    <property type="match status" value="1"/>
</dbReference>
<feature type="region of interest" description="Disordered" evidence="6">
    <location>
        <begin position="408"/>
        <end position="427"/>
    </location>
</feature>
<dbReference type="InterPro" id="IPR011010">
    <property type="entry name" value="DNA_brk_join_enz"/>
</dbReference>
<feature type="domain" description="Core-binding (CB)" evidence="8">
    <location>
        <begin position="98"/>
        <end position="179"/>
    </location>
</feature>
<evidence type="ECO:0000256" key="6">
    <source>
        <dbReference type="SAM" id="MobiDB-lite"/>
    </source>
</evidence>
<protein>
    <submittedName>
        <fullName evidence="9">Integrase</fullName>
    </submittedName>
</protein>
<evidence type="ECO:0000259" key="7">
    <source>
        <dbReference type="PROSITE" id="PS51898"/>
    </source>
</evidence>
<dbReference type="CDD" id="cd00801">
    <property type="entry name" value="INT_P4_C"/>
    <property type="match status" value="1"/>
</dbReference>
<dbReference type="InterPro" id="IPR013762">
    <property type="entry name" value="Integrase-like_cat_sf"/>
</dbReference>
<sequence length="427" mass="48430">MPLSDTKIRALKPRDRKYIEVDEKGLAIEVTPTGAKRWVFRFRLHGKRPEMALGLYPDVSLKRARELRDEARQHVAGGIDPRDVRRASKESALEASRNSFAAVSQEWFAARVAHLSKSSKDRAQLALSRDLIPYLGKRPIAEITPPEVLRCLRRIESRGTVETAHRVKRVASQVFRFGVATGKADRDPTTNLSGALTPTKKKHLAAITEPLEVGRLMVAIDGYQGTPVVRTALMLSPLLFCRPGELRKLEWAEINWEARQIEIPAEKMKMGHPHIIPLAEQAITLLKDLEPLTGRGKYVFPSARGQSRPLSDNGVRTALRSLGYDNDTMTAHGFRAMARTLLDEVLNFRVDYIEHQLAHEVKDTLGRAYNRTKHLHQRRTMMQEWANYLDNLRSQSQAACLRNLYEVHPHEPHSSPSPKRPRPTETN</sequence>
<dbReference type="InterPro" id="IPR050808">
    <property type="entry name" value="Phage_Integrase"/>
</dbReference>
<dbReference type="EMBL" id="LRFG02000002">
    <property type="protein sequence ID" value="PCO05576.1"/>
    <property type="molecule type" value="Genomic_DNA"/>
</dbReference>
<keyword evidence="3 5" id="KW-0238">DNA-binding</keyword>
<dbReference type="InterPro" id="IPR002104">
    <property type="entry name" value="Integrase_catalytic"/>
</dbReference>
<dbReference type="Gene3D" id="1.10.150.130">
    <property type="match status" value="1"/>
</dbReference>